<evidence type="ECO:0000256" key="3">
    <source>
        <dbReference type="SAM" id="SignalP"/>
    </source>
</evidence>
<sequence>MTNLFKITAALILAAATFASSAAFAQRGNILFLDQQRVVSESQAGQSIDSQLRVMTEEIAVKIKQQQSAIEAESIKLRDERGDLTDEEFQQRYQTILAAAQSLEKLKQIREAEMTQARGTAIQELREQWEPISEAVFKKRKGYVLLEKQAVLAADDRGDITDEVIAQLDKVVQRIQVNKPDLIAAAAAAQQQQQAAAQAQLGEAAPAQQ</sequence>
<feature type="chain" id="PRO_5031130761" evidence="3">
    <location>
        <begin position="26"/>
        <end position="209"/>
    </location>
</feature>
<protein>
    <submittedName>
        <fullName evidence="4">OmpH family outer membrane protein</fullName>
    </submittedName>
</protein>
<keyword evidence="5" id="KW-1185">Reference proteome</keyword>
<dbReference type="Gene3D" id="3.30.910.20">
    <property type="entry name" value="Skp domain"/>
    <property type="match status" value="1"/>
</dbReference>
<dbReference type="RefSeq" id="WP_173199396.1">
    <property type="nucleotide sequence ID" value="NZ_JABFCX010000003.1"/>
</dbReference>
<evidence type="ECO:0000256" key="2">
    <source>
        <dbReference type="ARBA" id="ARBA00022729"/>
    </source>
</evidence>
<keyword evidence="2 3" id="KW-0732">Signal</keyword>
<proteinExistence type="inferred from homology"/>
<dbReference type="Pfam" id="PF03938">
    <property type="entry name" value="OmpH"/>
    <property type="match status" value="1"/>
</dbReference>
<dbReference type="SMART" id="SM00935">
    <property type="entry name" value="OmpH"/>
    <property type="match status" value="1"/>
</dbReference>
<evidence type="ECO:0000313" key="5">
    <source>
        <dbReference type="Proteomes" id="UP000536835"/>
    </source>
</evidence>
<dbReference type="Proteomes" id="UP000536835">
    <property type="component" value="Unassembled WGS sequence"/>
</dbReference>
<dbReference type="AlphaFoldDB" id="A0A7Y3RM87"/>
<dbReference type="InterPro" id="IPR024930">
    <property type="entry name" value="Skp_dom_sf"/>
</dbReference>
<dbReference type="EMBL" id="JABFCX010000003">
    <property type="protein sequence ID" value="NNU16693.1"/>
    <property type="molecule type" value="Genomic_DNA"/>
</dbReference>
<dbReference type="GO" id="GO:0050821">
    <property type="term" value="P:protein stabilization"/>
    <property type="evidence" value="ECO:0007669"/>
    <property type="project" value="TreeGrafter"/>
</dbReference>
<reference evidence="4 5" key="1">
    <citation type="submission" date="2020-05" db="EMBL/GenBank/DDBJ databases">
        <title>Parvularcula mediterraneae sp. nov., isolated from polypropylene straw from shallow seawater of the seashore of Laganas in Zakynthos island, Greece.</title>
        <authorList>
            <person name="Szabo I."/>
            <person name="Al-Omari J."/>
            <person name="Rado J."/>
            <person name="Szerdahelyi G.S."/>
        </authorList>
    </citation>
    <scope>NUCLEOTIDE SEQUENCE [LARGE SCALE GENOMIC DNA]</scope>
    <source>
        <strain evidence="4 5">ZS-1/3</strain>
    </source>
</reference>
<name>A0A7Y3RM87_9PROT</name>
<comment type="caution">
    <text evidence="4">The sequence shown here is derived from an EMBL/GenBank/DDBJ whole genome shotgun (WGS) entry which is preliminary data.</text>
</comment>
<feature type="signal peptide" evidence="3">
    <location>
        <begin position="1"/>
        <end position="25"/>
    </location>
</feature>
<dbReference type="GO" id="GO:0005829">
    <property type="term" value="C:cytosol"/>
    <property type="evidence" value="ECO:0007669"/>
    <property type="project" value="TreeGrafter"/>
</dbReference>
<evidence type="ECO:0000313" key="4">
    <source>
        <dbReference type="EMBL" id="NNU16693.1"/>
    </source>
</evidence>
<dbReference type="InterPro" id="IPR005632">
    <property type="entry name" value="Chaperone_Skp"/>
</dbReference>
<evidence type="ECO:0000256" key="1">
    <source>
        <dbReference type="ARBA" id="ARBA00009091"/>
    </source>
</evidence>
<gene>
    <name evidence="4" type="ORF">HK107_10205</name>
</gene>
<comment type="similarity">
    <text evidence="1">Belongs to the Skp family.</text>
</comment>
<dbReference type="SUPFAM" id="SSF111384">
    <property type="entry name" value="OmpH-like"/>
    <property type="match status" value="1"/>
</dbReference>
<dbReference type="PANTHER" id="PTHR35089:SF1">
    <property type="entry name" value="CHAPERONE PROTEIN SKP"/>
    <property type="match status" value="1"/>
</dbReference>
<accession>A0A7Y3RM87</accession>
<organism evidence="4 5">
    <name type="scientific">Parvularcula mediterranea</name>
    <dbReference type="NCBI Taxonomy" id="2732508"/>
    <lineage>
        <taxon>Bacteria</taxon>
        <taxon>Pseudomonadati</taxon>
        <taxon>Pseudomonadota</taxon>
        <taxon>Alphaproteobacteria</taxon>
        <taxon>Parvularculales</taxon>
        <taxon>Parvularculaceae</taxon>
        <taxon>Parvularcula</taxon>
    </lineage>
</organism>
<dbReference type="GO" id="GO:0051082">
    <property type="term" value="F:unfolded protein binding"/>
    <property type="evidence" value="ECO:0007669"/>
    <property type="project" value="InterPro"/>
</dbReference>
<dbReference type="PANTHER" id="PTHR35089">
    <property type="entry name" value="CHAPERONE PROTEIN SKP"/>
    <property type="match status" value="1"/>
</dbReference>